<evidence type="ECO:0000313" key="3">
    <source>
        <dbReference type="EMBL" id="KAJ9610276.1"/>
    </source>
</evidence>
<feature type="compositionally biased region" description="Gly residues" evidence="1">
    <location>
        <begin position="351"/>
        <end position="360"/>
    </location>
</feature>
<dbReference type="AlphaFoldDB" id="A0AA39CJG0"/>
<keyword evidence="4" id="KW-1185">Reference proteome</keyword>
<dbReference type="Pfam" id="PF00651">
    <property type="entry name" value="BTB"/>
    <property type="match status" value="1"/>
</dbReference>
<evidence type="ECO:0000256" key="1">
    <source>
        <dbReference type="SAM" id="MobiDB-lite"/>
    </source>
</evidence>
<sequence length="378" mass="41315">MTDFSFSFGCTIPKAVPEPPKLPRGLLTIKLTVGPEYDQQEFVVHKDLLCATSKFFERGFSGGFAEGTTQEMKLPEEEAQVFAFFCDWLYRGNNAWRDRSLEAALELWHADSFWLKVYKLGDRIMSPALQMVAYVSLIRLFNSYESTIPSRDFVFSLFEDDSPLAIQMYVVEHVAYWLPKSQNKDDWAQLFSVHERFGMEMALAIVRSQSKGEDFMHPCKQDRFEEKLGFDFPGLEAQARSADEIPPKGAKKVLYEARLLPKPENTAAGVKRSTSQMLYSSATPTPTAAPQQTQATATAPLPATSAAAQAPAMTPAPVTSQAPAAAASNVTTPAVPPNLFSSFGQPSGSNSGSGRGGNFGTRGSLNLLGNRGGRGRGG</sequence>
<gene>
    <name evidence="3" type="ORF">H2200_005053</name>
</gene>
<organism evidence="3 4">
    <name type="scientific">Cladophialophora chaetospira</name>
    <dbReference type="NCBI Taxonomy" id="386627"/>
    <lineage>
        <taxon>Eukaryota</taxon>
        <taxon>Fungi</taxon>
        <taxon>Dikarya</taxon>
        <taxon>Ascomycota</taxon>
        <taxon>Pezizomycotina</taxon>
        <taxon>Eurotiomycetes</taxon>
        <taxon>Chaetothyriomycetidae</taxon>
        <taxon>Chaetothyriales</taxon>
        <taxon>Herpotrichiellaceae</taxon>
        <taxon>Cladophialophora</taxon>
    </lineage>
</organism>
<dbReference type="Proteomes" id="UP001172673">
    <property type="component" value="Unassembled WGS sequence"/>
</dbReference>
<feature type="compositionally biased region" description="Low complexity" evidence="1">
    <location>
        <begin position="341"/>
        <end position="350"/>
    </location>
</feature>
<feature type="compositionally biased region" description="Low complexity" evidence="1">
    <location>
        <begin position="282"/>
        <end position="299"/>
    </location>
</feature>
<accession>A0AA39CJG0</accession>
<protein>
    <recommendedName>
        <fullName evidence="2">BTB domain-containing protein</fullName>
    </recommendedName>
</protein>
<evidence type="ECO:0000259" key="2">
    <source>
        <dbReference type="PROSITE" id="PS50097"/>
    </source>
</evidence>
<feature type="compositionally biased region" description="Polar residues" evidence="1">
    <location>
        <begin position="272"/>
        <end position="281"/>
    </location>
</feature>
<feature type="region of interest" description="Disordered" evidence="1">
    <location>
        <begin position="337"/>
        <end position="378"/>
    </location>
</feature>
<comment type="caution">
    <text evidence="3">The sequence shown here is derived from an EMBL/GenBank/DDBJ whole genome shotgun (WGS) entry which is preliminary data.</text>
</comment>
<dbReference type="PANTHER" id="PTHR47843">
    <property type="entry name" value="BTB DOMAIN-CONTAINING PROTEIN-RELATED"/>
    <property type="match status" value="1"/>
</dbReference>
<dbReference type="PROSITE" id="PS50097">
    <property type="entry name" value="BTB"/>
    <property type="match status" value="1"/>
</dbReference>
<dbReference type="CDD" id="cd18186">
    <property type="entry name" value="BTB_POZ_ZBTB_KLHL-like"/>
    <property type="match status" value="1"/>
</dbReference>
<name>A0AA39CJG0_9EURO</name>
<evidence type="ECO:0000313" key="4">
    <source>
        <dbReference type="Proteomes" id="UP001172673"/>
    </source>
</evidence>
<dbReference type="InterPro" id="IPR011333">
    <property type="entry name" value="SKP1/BTB/POZ_sf"/>
</dbReference>
<dbReference type="InterPro" id="IPR000210">
    <property type="entry name" value="BTB/POZ_dom"/>
</dbReference>
<feature type="region of interest" description="Disordered" evidence="1">
    <location>
        <begin position="265"/>
        <end position="299"/>
    </location>
</feature>
<proteinExistence type="predicted"/>
<dbReference type="Gene3D" id="3.30.710.10">
    <property type="entry name" value="Potassium Channel Kv1.1, Chain A"/>
    <property type="match status" value="1"/>
</dbReference>
<dbReference type="SUPFAM" id="SSF54695">
    <property type="entry name" value="POZ domain"/>
    <property type="match status" value="1"/>
</dbReference>
<feature type="domain" description="BTB" evidence="2">
    <location>
        <begin position="27"/>
        <end position="98"/>
    </location>
</feature>
<reference evidence="3" key="1">
    <citation type="submission" date="2022-10" db="EMBL/GenBank/DDBJ databases">
        <title>Culturing micro-colonial fungi from biological soil crusts in the Mojave desert and describing Neophaeococcomyces mojavensis, and introducing the new genera and species Taxawa tesnikishii.</title>
        <authorList>
            <person name="Kurbessoian T."/>
            <person name="Stajich J.E."/>
        </authorList>
    </citation>
    <scope>NUCLEOTIDE SEQUENCE</scope>
    <source>
        <strain evidence="3">TK_41</strain>
    </source>
</reference>
<dbReference type="PANTHER" id="PTHR47843:SF2">
    <property type="entry name" value="BTB DOMAIN-CONTAINING PROTEIN"/>
    <property type="match status" value="1"/>
</dbReference>
<dbReference type="EMBL" id="JAPDRK010000007">
    <property type="protein sequence ID" value="KAJ9610276.1"/>
    <property type="molecule type" value="Genomic_DNA"/>
</dbReference>